<evidence type="ECO:0000313" key="1">
    <source>
        <dbReference type="EMBL" id="JAE24251.1"/>
    </source>
</evidence>
<accession>A0A0A9GNX7</accession>
<sequence>MVIWVCCREHLTPELAIVRLLCEKLDFAVHKDMCISQNGRKIAARLRTERFLLVLDGVSSYRS</sequence>
<dbReference type="EMBL" id="GBRH01173645">
    <property type="protein sequence ID" value="JAE24251.1"/>
    <property type="molecule type" value="Transcribed_RNA"/>
</dbReference>
<protein>
    <submittedName>
        <fullName evidence="1">Uncharacterized protein</fullName>
    </submittedName>
</protein>
<proteinExistence type="predicted"/>
<name>A0A0A9GNX7_ARUDO</name>
<reference evidence="1" key="1">
    <citation type="submission" date="2014-09" db="EMBL/GenBank/DDBJ databases">
        <authorList>
            <person name="Magalhaes I.L.F."/>
            <person name="Oliveira U."/>
            <person name="Santos F.R."/>
            <person name="Vidigal T.H.D.A."/>
            <person name="Brescovit A.D."/>
            <person name="Santos A.J."/>
        </authorList>
    </citation>
    <scope>NUCLEOTIDE SEQUENCE</scope>
    <source>
        <tissue evidence="1">Shoot tissue taken approximately 20 cm above the soil surface</tissue>
    </source>
</reference>
<dbReference type="AlphaFoldDB" id="A0A0A9GNX7"/>
<organism evidence="1">
    <name type="scientific">Arundo donax</name>
    <name type="common">Giant reed</name>
    <name type="synonym">Donax arundinaceus</name>
    <dbReference type="NCBI Taxonomy" id="35708"/>
    <lineage>
        <taxon>Eukaryota</taxon>
        <taxon>Viridiplantae</taxon>
        <taxon>Streptophyta</taxon>
        <taxon>Embryophyta</taxon>
        <taxon>Tracheophyta</taxon>
        <taxon>Spermatophyta</taxon>
        <taxon>Magnoliopsida</taxon>
        <taxon>Liliopsida</taxon>
        <taxon>Poales</taxon>
        <taxon>Poaceae</taxon>
        <taxon>PACMAD clade</taxon>
        <taxon>Arundinoideae</taxon>
        <taxon>Arundineae</taxon>
        <taxon>Arundo</taxon>
    </lineage>
</organism>
<reference evidence="1" key="2">
    <citation type="journal article" date="2015" name="Data Brief">
        <title>Shoot transcriptome of the giant reed, Arundo donax.</title>
        <authorList>
            <person name="Barrero R.A."/>
            <person name="Guerrero F.D."/>
            <person name="Moolhuijzen P."/>
            <person name="Goolsby J.A."/>
            <person name="Tidwell J."/>
            <person name="Bellgard S.E."/>
            <person name="Bellgard M.I."/>
        </authorList>
    </citation>
    <scope>NUCLEOTIDE SEQUENCE</scope>
    <source>
        <tissue evidence="1">Shoot tissue taken approximately 20 cm above the soil surface</tissue>
    </source>
</reference>